<proteinExistence type="predicted"/>
<dbReference type="AlphaFoldDB" id="A0A9X4BN27"/>
<evidence type="ECO:0000256" key="1">
    <source>
        <dbReference type="ARBA" id="ARBA00022723"/>
    </source>
</evidence>
<reference evidence="4" key="1">
    <citation type="submission" date="2023-02" db="EMBL/GenBank/DDBJ databases">
        <title>Tahibacter soli sp. nov. isolated from soil.</title>
        <authorList>
            <person name="Baek J.H."/>
            <person name="Lee J.K."/>
            <person name="Choi D.G."/>
            <person name="Jeon C.O."/>
        </authorList>
    </citation>
    <scope>NUCLEOTIDE SEQUENCE</scope>
    <source>
        <strain evidence="4">BL</strain>
    </source>
</reference>
<sequence>MIRTKSLPSVVRLLGIAALCLVANAAGAAPPLAFPGAQGWAAHTPGGRGGKLLRVTTLAASGPGSLREAIETKGPRTIVFEVGGVFDLERSEINIQEPFVTIAGQTAPSPGVTLIRGGIDISTHDVVIRHIRVRVGEAGAAKHSGWGVDAISTVTGARDVIVDHCSLTWATDENLSASGKRFVGKTPDDWREAVSHRITFTHNIIAEGLAESTHDKGEHSKGSLIHDNVTDILIANNLYAHNFERSPLFKGGARGLLINNLIYDPGQRAVHYNLIDEEWGEHPRQTGRIVMIGNVMRAGPSTRDPLALVMLGGSGDLELYDEDNLALDRIGRPLPMQGRYTTAPAKIVALTARPELPFGVNVLGSGAVQDAVIADVGARPWDRDLHDARIVADTIEGRGRIIDSENEVGGYPKYPKTRAAFDPREWDMDTMLPKKGWPEKKRPK</sequence>
<organism evidence="4 5">
    <name type="scientific">Tahibacter soli</name>
    <dbReference type="NCBI Taxonomy" id="2983605"/>
    <lineage>
        <taxon>Bacteria</taxon>
        <taxon>Pseudomonadati</taxon>
        <taxon>Pseudomonadota</taxon>
        <taxon>Gammaproteobacteria</taxon>
        <taxon>Lysobacterales</taxon>
        <taxon>Rhodanobacteraceae</taxon>
        <taxon>Tahibacter</taxon>
    </lineage>
</organism>
<evidence type="ECO:0000313" key="5">
    <source>
        <dbReference type="Proteomes" id="UP001139971"/>
    </source>
</evidence>
<evidence type="ECO:0000313" key="4">
    <source>
        <dbReference type="EMBL" id="MDC8015929.1"/>
    </source>
</evidence>
<dbReference type="InterPro" id="IPR011050">
    <property type="entry name" value="Pectin_lyase_fold/virulence"/>
</dbReference>
<dbReference type="InterPro" id="IPR012334">
    <property type="entry name" value="Pectin_lyas_fold"/>
</dbReference>
<keyword evidence="2" id="KW-0325">Glycoprotein</keyword>
<dbReference type="RefSeq" id="WP_263543561.1">
    <property type="nucleotide sequence ID" value="NZ_JAOVZO020000023.1"/>
</dbReference>
<dbReference type="SUPFAM" id="SSF51126">
    <property type="entry name" value="Pectin lyase-like"/>
    <property type="match status" value="1"/>
</dbReference>
<keyword evidence="3" id="KW-0732">Signal</keyword>
<feature type="chain" id="PRO_5040978087" description="Pectate lyase" evidence="3">
    <location>
        <begin position="29"/>
        <end position="444"/>
    </location>
</feature>
<dbReference type="Proteomes" id="UP001139971">
    <property type="component" value="Unassembled WGS sequence"/>
</dbReference>
<dbReference type="GO" id="GO:0046872">
    <property type="term" value="F:metal ion binding"/>
    <property type="evidence" value="ECO:0007669"/>
    <property type="project" value="UniProtKB-KW"/>
</dbReference>
<keyword evidence="5" id="KW-1185">Reference proteome</keyword>
<dbReference type="Gene3D" id="2.160.20.10">
    <property type="entry name" value="Single-stranded right-handed beta-helix, Pectin lyase-like"/>
    <property type="match status" value="1"/>
</dbReference>
<gene>
    <name evidence="4" type="ORF">OD750_025680</name>
</gene>
<dbReference type="PANTHER" id="PTHR42970">
    <property type="entry name" value="PECTATE LYASE C-RELATED"/>
    <property type="match status" value="1"/>
</dbReference>
<keyword evidence="1" id="KW-0479">Metal-binding</keyword>
<name>A0A9X4BN27_9GAMM</name>
<comment type="caution">
    <text evidence="4">The sequence shown here is derived from an EMBL/GenBank/DDBJ whole genome shotgun (WGS) entry which is preliminary data.</text>
</comment>
<dbReference type="EMBL" id="JAOVZO020000023">
    <property type="protein sequence ID" value="MDC8015929.1"/>
    <property type="molecule type" value="Genomic_DNA"/>
</dbReference>
<dbReference type="InterPro" id="IPR052063">
    <property type="entry name" value="Polysaccharide_Lyase_1"/>
</dbReference>
<dbReference type="PANTHER" id="PTHR42970:SF1">
    <property type="entry name" value="PECTATE LYASE C-RELATED"/>
    <property type="match status" value="1"/>
</dbReference>
<evidence type="ECO:0000256" key="3">
    <source>
        <dbReference type="SAM" id="SignalP"/>
    </source>
</evidence>
<protein>
    <recommendedName>
        <fullName evidence="6">Pectate lyase</fullName>
    </recommendedName>
</protein>
<feature type="signal peptide" evidence="3">
    <location>
        <begin position="1"/>
        <end position="28"/>
    </location>
</feature>
<evidence type="ECO:0008006" key="6">
    <source>
        <dbReference type="Google" id="ProtNLM"/>
    </source>
</evidence>
<accession>A0A9X4BN27</accession>
<evidence type="ECO:0000256" key="2">
    <source>
        <dbReference type="ARBA" id="ARBA00023180"/>
    </source>
</evidence>